<dbReference type="InterPro" id="IPR004681">
    <property type="entry name" value="TRAP_DctM"/>
</dbReference>
<evidence type="ECO:0000256" key="7">
    <source>
        <dbReference type="SAM" id="Phobius"/>
    </source>
</evidence>
<feature type="transmembrane region" description="Helical" evidence="7">
    <location>
        <begin position="94"/>
        <end position="113"/>
    </location>
</feature>
<evidence type="ECO:0000256" key="1">
    <source>
        <dbReference type="ARBA" id="ARBA00004429"/>
    </source>
</evidence>
<dbReference type="PANTHER" id="PTHR33362">
    <property type="entry name" value="SIALIC ACID TRAP TRANSPORTER PERMEASE PROTEIN SIAT-RELATED"/>
    <property type="match status" value="1"/>
</dbReference>
<dbReference type="InterPro" id="IPR010656">
    <property type="entry name" value="DctM"/>
</dbReference>
<keyword evidence="6 7" id="KW-0472">Membrane</keyword>
<keyword evidence="2" id="KW-1003">Cell membrane</keyword>
<feature type="transmembrane region" description="Helical" evidence="7">
    <location>
        <begin position="41"/>
        <end position="63"/>
    </location>
</feature>
<comment type="subcellular location">
    <subcellularLocation>
        <location evidence="1">Cell inner membrane</location>
        <topology evidence="1">Multi-pass membrane protein</topology>
    </subcellularLocation>
</comment>
<dbReference type="EMBL" id="FWDM01000020">
    <property type="protein sequence ID" value="SLM12985.1"/>
    <property type="molecule type" value="Genomic_DNA"/>
</dbReference>
<feature type="transmembrane region" description="Helical" evidence="7">
    <location>
        <begin position="218"/>
        <end position="236"/>
    </location>
</feature>
<evidence type="ECO:0000256" key="4">
    <source>
        <dbReference type="ARBA" id="ARBA00022692"/>
    </source>
</evidence>
<feature type="transmembrane region" description="Helical" evidence="7">
    <location>
        <begin position="242"/>
        <end position="258"/>
    </location>
</feature>
<dbReference type="GO" id="GO:0005886">
    <property type="term" value="C:plasma membrane"/>
    <property type="evidence" value="ECO:0007669"/>
    <property type="project" value="UniProtKB-SubCell"/>
</dbReference>
<feature type="transmembrane region" description="Helical" evidence="7">
    <location>
        <begin position="357"/>
        <end position="381"/>
    </location>
</feature>
<feature type="transmembrane region" description="Helical" evidence="7">
    <location>
        <begin position="278"/>
        <end position="295"/>
    </location>
</feature>
<protein>
    <submittedName>
        <fullName evidence="9">TRAP dicarboxylate transporter, DctM subunit</fullName>
    </submittedName>
</protein>
<feature type="transmembrane region" description="Helical" evidence="7">
    <location>
        <begin position="315"/>
        <end position="345"/>
    </location>
</feature>
<evidence type="ECO:0000256" key="5">
    <source>
        <dbReference type="ARBA" id="ARBA00022989"/>
    </source>
</evidence>
<dbReference type="GO" id="GO:0022857">
    <property type="term" value="F:transmembrane transporter activity"/>
    <property type="evidence" value="ECO:0007669"/>
    <property type="project" value="TreeGrafter"/>
</dbReference>
<dbReference type="AlphaFoldDB" id="A0A3P3XIS8"/>
<keyword evidence="3" id="KW-0997">Cell inner membrane</keyword>
<feature type="transmembrane region" description="Helical" evidence="7">
    <location>
        <begin position="401"/>
        <end position="422"/>
    </location>
</feature>
<evidence type="ECO:0000256" key="3">
    <source>
        <dbReference type="ARBA" id="ARBA00022519"/>
    </source>
</evidence>
<gene>
    <name evidence="9" type="ORF">SPIROBIBN47_270040</name>
</gene>
<keyword evidence="4 7" id="KW-0812">Transmembrane</keyword>
<evidence type="ECO:0000259" key="8">
    <source>
        <dbReference type="Pfam" id="PF06808"/>
    </source>
</evidence>
<dbReference type="Pfam" id="PF06808">
    <property type="entry name" value="DctM"/>
    <property type="match status" value="1"/>
</dbReference>
<proteinExistence type="predicted"/>
<dbReference type="NCBIfam" id="TIGR00786">
    <property type="entry name" value="dctM"/>
    <property type="match status" value="1"/>
</dbReference>
<evidence type="ECO:0000313" key="9">
    <source>
        <dbReference type="EMBL" id="SLM12985.1"/>
    </source>
</evidence>
<evidence type="ECO:0000256" key="2">
    <source>
        <dbReference type="ARBA" id="ARBA00022475"/>
    </source>
</evidence>
<sequence length="430" mass="45778">MTAFWISTLGLIIFITLGMPIAFSIGMASVGFILMTNPMSLVIVPLRMFSGVNSFTLLALPFFVMSAEIMVRGGVSSRLFALVNMLVGRVRGGLAYVNVVQSTIFGSISGAALSDVAALGKMEIDAMVENGYDRDFSCALTAASSIQSPLIPPSSTAILYAGIMSMSVGGVLLGGLVPGLLIGGTQCLYILFRGRKLNLPKVTLTYDRKTKAKIWRDGLVALGMPAIILIGIVGGVFTPTEAAAVAVFYSLIAAFLIYREAKPKDIIEALEATVKTSATLFMIVALAASYSWALGSERIPEQIATFILGISHNRYILLLIMNVLLIIVGMWMETGAAIILFAPILGPIATMAGVSPLHFAVIMIVNLVIGLITPPVGVVLYATCTVGQTTLERLVKALKPFYILSFSCLLLITFVPDIALFVPRLVGLVK</sequence>
<feature type="transmembrane region" description="Helical" evidence="7">
    <location>
        <begin position="6"/>
        <end position="34"/>
    </location>
</feature>
<feature type="domain" description="TRAP C4-dicarboxylate transport system permease DctM subunit" evidence="8">
    <location>
        <begin position="10"/>
        <end position="418"/>
    </location>
</feature>
<reference evidence="9" key="1">
    <citation type="submission" date="2017-02" db="EMBL/GenBank/DDBJ databases">
        <authorList>
            <person name="Regsiter A."/>
            <person name="William W."/>
        </authorList>
    </citation>
    <scope>NUCLEOTIDE SEQUENCE</scope>
    <source>
        <strain evidence="9">Bib</strain>
    </source>
</reference>
<evidence type="ECO:0000256" key="6">
    <source>
        <dbReference type="ARBA" id="ARBA00023136"/>
    </source>
</evidence>
<dbReference type="PANTHER" id="PTHR33362:SF2">
    <property type="entry name" value="TRAP TRANSPORTER LARGE PERMEASE PROTEIN"/>
    <property type="match status" value="1"/>
</dbReference>
<organism evidence="9">
    <name type="scientific">uncultured spirochete</name>
    <dbReference type="NCBI Taxonomy" id="156406"/>
    <lineage>
        <taxon>Bacteria</taxon>
        <taxon>Pseudomonadati</taxon>
        <taxon>Spirochaetota</taxon>
        <taxon>Spirochaetia</taxon>
        <taxon>Spirochaetales</taxon>
        <taxon>environmental samples</taxon>
    </lineage>
</organism>
<dbReference type="PIRSF" id="PIRSF006066">
    <property type="entry name" value="HI0050"/>
    <property type="match status" value="1"/>
</dbReference>
<keyword evidence="5 7" id="KW-1133">Transmembrane helix</keyword>
<feature type="transmembrane region" description="Helical" evidence="7">
    <location>
        <begin position="158"/>
        <end position="191"/>
    </location>
</feature>
<name>A0A3P3XIS8_9SPIR</name>
<accession>A0A3P3XIS8</accession>